<evidence type="ECO:0000313" key="3">
    <source>
        <dbReference type="Proteomes" id="UP000011115"/>
    </source>
</evidence>
<evidence type="ECO:0000313" key="2">
    <source>
        <dbReference type="EnsemblPlants" id="PGSC0003DMT400090527"/>
    </source>
</evidence>
<reference evidence="2" key="2">
    <citation type="submission" date="2015-06" db="UniProtKB">
        <authorList>
            <consortium name="EnsemblPlants"/>
        </authorList>
    </citation>
    <scope>IDENTIFICATION</scope>
    <source>
        <strain evidence="2">DM1-3 516 R44</strain>
    </source>
</reference>
<dbReference type="HOGENOM" id="CLU_1477588_0_0_1"/>
<name>M1DKL1_SOLTU</name>
<dbReference type="PaxDb" id="4113-PGSC0003DMT400090527"/>
<dbReference type="AlphaFoldDB" id="M1DKL1"/>
<protein>
    <recommendedName>
        <fullName evidence="4">Integrase core domain containing protein</fullName>
    </recommendedName>
</protein>
<reference evidence="3" key="1">
    <citation type="journal article" date="2011" name="Nature">
        <title>Genome sequence and analysis of the tuber crop potato.</title>
        <authorList>
            <consortium name="The Potato Genome Sequencing Consortium"/>
        </authorList>
    </citation>
    <scope>NUCLEOTIDE SEQUENCE [LARGE SCALE GENOMIC DNA]</scope>
    <source>
        <strain evidence="3">cv. DM1-3 516 R44</strain>
    </source>
</reference>
<feature type="region of interest" description="Disordered" evidence="1">
    <location>
        <begin position="129"/>
        <end position="183"/>
    </location>
</feature>
<evidence type="ECO:0008006" key="4">
    <source>
        <dbReference type="Google" id="ProtNLM"/>
    </source>
</evidence>
<dbReference type="Proteomes" id="UP000011115">
    <property type="component" value="Unassembled WGS sequence"/>
</dbReference>
<dbReference type="InParanoid" id="M1DKL1"/>
<accession>M1DKL1</accession>
<dbReference type="Gramene" id="PGSC0003DMT400090527">
    <property type="protein sequence ID" value="PGSC0003DMT400090527"/>
    <property type="gene ID" value="PGSC0003DMG400040098"/>
</dbReference>
<feature type="compositionally biased region" description="Basic and acidic residues" evidence="1">
    <location>
        <begin position="129"/>
        <end position="138"/>
    </location>
</feature>
<organism evidence="2 3">
    <name type="scientific">Solanum tuberosum</name>
    <name type="common">Potato</name>
    <dbReference type="NCBI Taxonomy" id="4113"/>
    <lineage>
        <taxon>Eukaryota</taxon>
        <taxon>Viridiplantae</taxon>
        <taxon>Streptophyta</taxon>
        <taxon>Embryophyta</taxon>
        <taxon>Tracheophyta</taxon>
        <taxon>Spermatophyta</taxon>
        <taxon>Magnoliopsida</taxon>
        <taxon>eudicotyledons</taxon>
        <taxon>Gunneridae</taxon>
        <taxon>Pentapetalae</taxon>
        <taxon>asterids</taxon>
        <taxon>lamiids</taxon>
        <taxon>Solanales</taxon>
        <taxon>Solanaceae</taxon>
        <taxon>Solanoideae</taxon>
        <taxon>Solaneae</taxon>
        <taxon>Solanum</taxon>
    </lineage>
</organism>
<feature type="compositionally biased region" description="Basic and acidic residues" evidence="1">
    <location>
        <begin position="164"/>
        <end position="183"/>
    </location>
</feature>
<evidence type="ECO:0000256" key="1">
    <source>
        <dbReference type="SAM" id="MobiDB-lite"/>
    </source>
</evidence>
<keyword evidence="3" id="KW-1185">Reference proteome</keyword>
<sequence>MRQKVAQLRTDVGLVLKHLVLGAEKFNAVNYQNRAPPRDDYGYEEDAYYVHDQTEVSEPTLKLLIIILGVKVKGIKVETIIERIISINKANTIATTTTIGTETTIEITTTIEIGTMTKIGVKIEKAQKGTKRTEKNEEAEAWALSSRLGDSSKGRTPPFVPIREALKKQDKKGDERSSRRFVE</sequence>
<dbReference type="EnsemblPlants" id="PGSC0003DMT400090527">
    <property type="protein sequence ID" value="PGSC0003DMT400090527"/>
    <property type="gene ID" value="PGSC0003DMG400040098"/>
</dbReference>
<proteinExistence type="predicted"/>